<dbReference type="GO" id="GO:0016020">
    <property type="term" value="C:membrane"/>
    <property type="evidence" value="ECO:0007669"/>
    <property type="project" value="TreeGrafter"/>
</dbReference>
<dbReference type="AlphaFoldDB" id="A0A4R0NMU2"/>
<organism evidence="3 4">
    <name type="scientific">Pedobacter frigidisoli</name>
    <dbReference type="NCBI Taxonomy" id="2530455"/>
    <lineage>
        <taxon>Bacteria</taxon>
        <taxon>Pseudomonadati</taxon>
        <taxon>Bacteroidota</taxon>
        <taxon>Sphingobacteriia</taxon>
        <taxon>Sphingobacteriales</taxon>
        <taxon>Sphingobacteriaceae</taxon>
        <taxon>Pedobacter</taxon>
    </lineage>
</organism>
<dbReference type="EMBL" id="SJSN01000018">
    <property type="protein sequence ID" value="TCD02200.1"/>
    <property type="molecule type" value="Genomic_DNA"/>
</dbReference>
<feature type="transmembrane region" description="Helical" evidence="1">
    <location>
        <begin position="177"/>
        <end position="197"/>
    </location>
</feature>
<accession>A0A4R0NMU2</accession>
<sequence length="369" mass="43077">MIKIKKKLNQPFSLPGFLSEKYLPSLDGWRAIAILLVVLGHAKFTVTKETIYYRFTEKFVYAELGVRIFFIISGFLITSLLIKETLLTNRINISHFFIKRVLRIFPLLYLYLSVIGILMVYYKLDLNIHNFLGPILYVSNFTFYNNTWLTGHTWSLSIEEQFYLVWPFVFSAMTKKAWLFCVLIIGLMPMLKVFWYYKGYYIQSLGPFLNGADAIFTGALLSFLCFKGLMKADSNFWGSKSFKIIATLILFLCYFLSHRGMMGKILLPFGGLLTDISVCYLLLSTIIHRKGFFYDILNNPIVTKIGVISYSLYIWQQVFIIPQDYYTAILPRSAFPFNILLSFLAAFISYYGYEVHFLKMKKKFIFIYP</sequence>
<feature type="domain" description="Acyltransferase 3" evidence="2">
    <location>
        <begin position="24"/>
        <end position="350"/>
    </location>
</feature>
<name>A0A4R0NMU2_9SPHI</name>
<feature type="transmembrane region" description="Helical" evidence="1">
    <location>
        <begin position="102"/>
        <end position="122"/>
    </location>
</feature>
<dbReference type="GO" id="GO:0000271">
    <property type="term" value="P:polysaccharide biosynthetic process"/>
    <property type="evidence" value="ECO:0007669"/>
    <property type="project" value="TreeGrafter"/>
</dbReference>
<dbReference type="InterPro" id="IPR050879">
    <property type="entry name" value="Acyltransferase_3"/>
</dbReference>
<dbReference type="InterPro" id="IPR002656">
    <property type="entry name" value="Acyl_transf_3_dom"/>
</dbReference>
<evidence type="ECO:0000313" key="4">
    <source>
        <dbReference type="Proteomes" id="UP000291485"/>
    </source>
</evidence>
<keyword evidence="1" id="KW-0812">Transmembrane</keyword>
<protein>
    <submittedName>
        <fullName evidence="3">Acyltransferase</fullName>
    </submittedName>
</protein>
<feature type="transmembrane region" description="Helical" evidence="1">
    <location>
        <begin position="265"/>
        <end position="284"/>
    </location>
</feature>
<keyword evidence="3" id="KW-0808">Transferase</keyword>
<keyword evidence="1" id="KW-0472">Membrane</keyword>
<gene>
    <name evidence="3" type="ORF">EZ449_19275</name>
</gene>
<evidence type="ECO:0000256" key="1">
    <source>
        <dbReference type="SAM" id="Phobius"/>
    </source>
</evidence>
<feature type="transmembrane region" description="Helical" evidence="1">
    <location>
        <begin position="335"/>
        <end position="353"/>
    </location>
</feature>
<feature type="transmembrane region" description="Helical" evidence="1">
    <location>
        <begin position="209"/>
        <end position="229"/>
    </location>
</feature>
<feature type="transmembrane region" description="Helical" evidence="1">
    <location>
        <begin position="241"/>
        <end position="259"/>
    </location>
</feature>
<dbReference type="PANTHER" id="PTHR23028">
    <property type="entry name" value="ACETYLTRANSFERASE"/>
    <property type="match status" value="1"/>
</dbReference>
<keyword evidence="4" id="KW-1185">Reference proteome</keyword>
<proteinExistence type="predicted"/>
<dbReference type="Pfam" id="PF01757">
    <property type="entry name" value="Acyl_transf_3"/>
    <property type="match status" value="1"/>
</dbReference>
<evidence type="ECO:0000259" key="2">
    <source>
        <dbReference type="Pfam" id="PF01757"/>
    </source>
</evidence>
<keyword evidence="3" id="KW-0012">Acyltransferase</keyword>
<dbReference type="Proteomes" id="UP000291485">
    <property type="component" value="Unassembled WGS sequence"/>
</dbReference>
<dbReference type="GO" id="GO:0016747">
    <property type="term" value="F:acyltransferase activity, transferring groups other than amino-acyl groups"/>
    <property type="evidence" value="ECO:0007669"/>
    <property type="project" value="InterPro"/>
</dbReference>
<comment type="caution">
    <text evidence="3">The sequence shown here is derived from an EMBL/GenBank/DDBJ whole genome shotgun (WGS) entry which is preliminary data.</text>
</comment>
<reference evidence="3 4" key="1">
    <citation type="submission" date="2019-02" db="EMBL/GenBank/DDBJ databases">
        <title>Pedobacter sp. RP-3-11 sp. nov., isolated from Arctic soil.</title>
        <authorList>
            <person name="Dahal R.H."/>
        </authorList>
    </citation>
    <scope>NUCLEOTIDE SEQUENCE [LARGE SCALE GENOMIC DNA]</scope>
    <source>
        <strain evidence="3 4">RP-3-11</strain>
    </source>
</reference>
<dbReference type="PANTHER" id="PTHR23028:SF53">
    <property type="entry name" value="ACYL_TRANSF_3 DOMAIN-CONTAINING PROTEIN"/>
    <property type="match status" value="1"/>
</dbReference>
<evidence type="ECO:0000313" key="3">
    <source>
        <dbReference type="EMBL" id="TCD02200.1"/>
    </source>
</evidence>
<dbReference type="OrthoDB" id="290051at2"/>
<feature type="transmembrane region" description="Helical" evidence="1">
    <location>
        <begin position="59"/>
        <end position="82"/>
    </location>
</feature>
<keyword evidence="1" id="KW-1133">Transmembrane helix</keyword>
<dbReference type="RefSeq" id="WP_131561979.1">
    <property type="nucleotide sequence ID" value="NZ_SJSN01000018.1"/>
</dbReference>